<accession>A0AAD1YUH6</accession>
<gene>
    <name evidence="3" type="ORF">FPE_LOCUS4938</name>
</gene>
<dbReference type="AlphaFoldDB" id="A0AAD1YUH6"/>
<feature type="region of interest" description="Disordered" evidence="2">
    <location>
        <begin position="1"/>
        <end position="41"/>
    </location>
</feature>
<keyword evidence="4" id="KW-1185">Reference proteome</keyword>
<feature type="coiled-coil region" evidence="1">
    <location>
        <begin position="152"/>
        <end position="185"/>
    </location>
</feature>
<protein>
    <submittedName>
        <fullName evidence="3">Uncharacterized protein</fullName>
    </submittedName>
</protein>
<reference evidence="3" key="1">
    <citation type="submission" date="2023-05" db="EMBL/GenBank/DDBJ databases">
        <authorList>
            <person name="Huff M."/>
        </authorList>
    </citation>
    <scope>NUCLEOTIDE SEQUENCE</scope>
</reference>
<keyword evidence="1" id="KW-0175">Coiled coil</keyword>
<feature type="compositionally biased region" description="Acidic residues" evidence="2">
    <location>
        <begin position="10"/>
        <end position="19"/>
    </location>
</feature>
<dbReference type="EMBL" id="OU503038">
    <property type="protein sequence ID" value="CAI9757508.1"/>
    <property type="molecule type" value="Genomic_DNA"/>
</dbReference>
<evidence type="ECO:0000256" key="2">
    <source>
        <dbReference type="SAM" id="MobiDB-lite"/>
    </source>
</evidence>
<name>A0AAD1YUH6_9LAMI</name>
<evidence type="ECO:0000313" key="4">
    <source>
        <dbReference type="Proteomes" id="UP000834106"/>
    </source>
</evidence>
<sequence length="203" mass="22989">MDLLQSSIDPDMDKEEDEVEPKSELQPETSDQDPSPDSSPIWISFPSKSAAPRVNDTMLSFTVAGKVQSEAQKPLNPTEYVVSFNPTYDQLGPPSLARPILTPRMGLCKASEIISLDLLRMLLLSHLCLMNNIILFINLDMKQNDGVSVYNILQHEQKKRKLEEKKEMLEEIENERNDLMDLAEVYYPAAEAEVDLTKGYKIC</sequence>
<evidence type="ECO:0000256" key="1">
    <source>
        <dbReference type="SAM" id="Coils"/>
    </source>
</evidence>
<feature type="compositionally biased region" description="Low complexity" evidence="2">
    <location>
        <begin position="32"/>
        <end position="41"/>
    </location>
</feature>
<proteinExistence type="predicted"/>
<dbReference type="Proteomes" id="UP000834106">
    <property type="component" value="Chromosome 3"/>
</dbReference>
<evidence type="ECO:0000313" key="3">
    <source>
        <dbReference type="EMBL" id="CAI9757508.1"/>
    </source>
</evidence>
<organism evidence="3 4">
    <name type="scientific">Fraxinus pennsylvanica</name>
    <dbReference type="NCBI Taxonomy" id="56036"/>
    <lineage>
        <taxon>Eukaryota</taxon>
        <taxon>Viridiplantae</taxon>
        <taxon>Streptophyta</taxon>
        <taxon>Embryophyta</taxon>
        <taxon>Tracheophyta</taxon>
        <taxon>Spermatophyta</taxon>
        <taxon>Magnoliopsida</taxon>
        <taxon>eudicotyledons</taxon>
        <taxon>Gunneridae</taxon>
        <taxon>Pentapetalae</taxon>
        <taxon>asterids</taxon>
        <taxon>lamiids</taxon>
        <taxon>Lamiales</taxon>
        <taxon>Oleaceae</taxon>
        <taxon>Oleeae</taxon>
        <taxon>Fraxinus</taxon>
    </lineage>
</organism>